<evidence type="ECO:0000256" key="2">
    <source>
        <dbReference type="ARBA" id="ARBA00006285"/>
    </source>
</evidence>
<name>A0A7M6DP00_9CNID</name>
<evidence type="ECO:0000313" key="9">
    <source>
        <dbReference type="Proteomes" id="UP000594262"/>
    </source>
</evidence>
<dbReference type="OrthoDB" id="47475at2759"/>
<dbReference type="Pfam" id="PF00728">
    <property type="entry name" value="Glyco_hydro_20"/>
    <property type="match status" value="1"/>
</dbReference>
<dbReference type="GO" id="GO:0005975">
    <property type="term" value="P:carbohydrate metabolic process"/>
    <property type="evidence" value="ECO:0007669"/>
    <property type="project" value="InterPro"/>
</dbReference>
<evidence type="ECO:0000259" key="7">
    <source>
        <dbReference type="Pfam" id="PF00728"/>
    </source>
</evidence>
<evidence type="ECO:0000313" key="8">
    <source>
        <dbReference type="EnsemblMetazoa" id="CLYHEMP019176.1"/>
    </source>
</evidence>
<dbReference type="SUPFAM" id="SSF51445">
    <property type="entry name" value="(Trans)glycosidases"/>
    <property type="match status" value="1"/>
</dbReference>
<dbReference type="InterPro" id="IPR038901">
    <property type="entry name" value="HEXDC-like"/>
</dbReference>
<evidence type="ECO:0000256" key="5">
    <source>
        <dbReference type="SAM" id="Coils"/>
    </source>
</evidence>
<dbReference type="EC" id="3.2.1.52" evidence="3"/>
<keyword evidence="6" id="KW-1133">Transmembrane helix</keyword>
<dbReference type="InterPro" id="IPR015883">
    <property type="entry name" value="Glyco_hydro_20_cat"/>
</dbReference>
<dbReference type="PANTHER" id="PTHR21040">
    <property type="entry name" value="BCDNA.GH04120"/>
    <property type="match status" value="1"/>
</dbReference>
<evidence type="ECO:0000256" key="6">
    <source>
        <dbReference type="SAM" id="Phobius"/>
    </source>
</evidence>
<dbReference type="CDD" id="cd06565">
    <property type="entry name" value="GH20_GcnA-like"/>
    <property type="match status" value="1"/>
</dbReference>
<feature type="coiled-coil region" evidence="5">
    <location>
        <begin position="77"/>
        <end position="146"/>
    </location>
</feature>
<keyword evidence="6" id="KW-0812">Transmembrane</keyword>
<evidence type="ECO:0000256" key="4">
    <source>
        <dbReference type="ARBA" id="ARBA00022801"/>
    </source>
</evidence>
<sequence length="633" mass="73441">MGIYNIDYVKILVLVFLFATFYWLMLPGKPVENTSSSIAVNTESSTLKKTTKSPAAVLEAQLAEKVEVIKQRHAKVVEEKDGMIEKLRQDLDKAKYNDNKSKEKLEAEIDKISAKSDEILKSKNELQKENEELKTKFEELHKAGEKDDSNKVVSSPETDHKTDVKLVPFKGMKLIHMDLKGAPPKVEYFLEVMEISQKFGATGLLIEYEDMFPWSGDLKMVARKNAYTQEQLKNILNKAAELKLEIVPLIQTFGHLEFVLKHKEFATLRAKKDVTTSICPLNNQSLPLIKKMLDQVVDFHQNLKWIHLGGDEVWNVKSCDRCHGNYTDVDLFHRHMIPIMQYVKSKSENLRPVIWDDMMRKWNVSDMKVMAKHVVPMVWGYVSDLSTYRSYPTDMWEKYMQAFPTIFFASSFKGALKPWSNFVPTQQHLDNHLSWLKIFKKYQDNGKKVEGVALTGWSRFDHYGPLCETLPAGIPTMVLCLSILDHGGFDKDVHDKTSKLLGFPKPFQTNVNYFKLYKPENATFKGQQFYNFVGTFEKYNGWKEWAEVRLKGWSRPYNVKKGHLSYFQLNETRHGLEKSSRELMKLRVKGKEVLSNFFDDETVTEWLEDKIDATSHVIDKELKQVKEMISKHF</sequence>
<evidence type="ECO:0000256" key="3">
    <source>
        <dbReference type="ARBA" id="ARBA00012663"/>
    </source>
</evidence>
<keyword evidence="9" id="KW-1185">Reference proteome</keyword>
<comment type="similarity">
    <text evidence="2">Belongs to the glycosyl hydrolase 20 family.</text>
</comment>
<feature type="transmembrane region" description="Helical" evidence="6">
    <location>
        <begin position="7"/>
        <end position="26"/>
    </location>
</feature>
<feature type="domain" description="Glycoside hydrolase family 20 catalytic" evidence="7">
    <location>
        <begin position="223"/>
        <end position="416"/>
    </location>
</feature>
<dbReference type="PANTHER" id="PTHR21040:SF8">
    <property type="entry name" value="BCDNA.GH04120"/>
    <property type="match status" value="1"/>
</dbReference>
<dbReference type="GO" id="GO:0004563">
    <property type="term" value="F:beta-N-acetylhexosaminidase activity"/>
    <property type="evidence" value="ECO:0007669"/>
    <property type="project" value="UniProtKB-EC"/>
</dbReference>
<dbReference type="AlphaFoldDB" id="A0A7M6DP00"/>
<dbReference type="Proteomes" id="UP000594262">
    <property type="component" value="Unplaced"/>
</dbReference>
<reference evidence="8" key="1">
    <citation type="submission" date="2021-01" db="UniProtKB">
        <authorList>
            <consortium name="EnsemblMetazoa"/>
        </authorList>
    </citation>
    <scope>IDENTIFICATION</scope>
</reference>
<keyword evidence="6" id="KW-0472">Membrane</keyword>
<dbReference type="GeneID" id="136801304"/>
<dbReference type="Gene3D" id="3.20.20.80">
    <property type="entry name" value="Glycosidases"/>
    <property type="match status" value="1"/>
</dbReference>
<evidence type="ECO:0000256" key="1">
    <source>
        <dbReference type="ARBA" id="ARBA00001231"/>
    </source>
</evidence>
<proteinExistence type="inferred from homology"/>
<keyword evidence="5" id="KW-0175">Coiled coil</keyword>
<protein>
    <recommendedName>
        <fullName evidence="3">beta-N-acetylhexosaminidase</fullName>
        <ecNumber evidence="3">3.2.1.52</ecNumber>
    </recommendedName>
</protein>
<dbReference type="InterPro" id="IPR017853">
    <property type="entry name" value="GH"/>
</dbReference>
<organism evidence="8 9">
    <name type="scientific">Clytia hemisphaerica</name>
    <dbReference type="NCBI Taxonomy" id="252671"/>
    <lineage>
        <taxon>Eukaryota</taxon>
        <taxon>Metazoa</taxon>
        <taxon>Cnidaria</taxon>
        <taxon>Hydrozoa</taxon>
        <taxon>Hydroidolina</taxon>
        <taxon>Leptothecata</taxon>
        <taxon>Obeliida</taxon>
        <taxon>Clytiidae</taxon>
        <taxon>Clytia</taxon>
    </lineage>
</organism>
<comment type="catalytic activity">
    <reaction evidence="1">
        <text>Hydrolysis of terminal non-reducing N-acetyl-D-hexosamine residues in N-acetyl-beta-D-hexosaminides.</text>
        <dbReference type="EC" id="3.2.1.52"/>
    </reaction>
</comment>
<dbReference type="RefSeq" id="XP_066914042.1">
    <property type="nucleotide sequence ID" value="XM_067057941.1"/>
</dbReference>
<keyword evidence="4" id="KW-0378">Hydrolase</keyword>
<dbReference type="EnsemblMetazoa" id="CLYHEMT019176.1">
    <property type="protein sequence ID" value="CLYHEMP019176.1"/>
    <property type="gene ID" value="CLYHEMG019176"/>
</dbReference>
<accession>A0A7M6DP00</accession>